<feature type="compositionally biased region" description="Polar residues" evidence="1">
    <location>
        <begin position="216"/>
        <end position="234"/>
    </location>
</feature>
<feature type="compositionally biased region" description="Basic and acidic residues" evidence="1">
    <location>
        <begin position="276"/>
        <end position="289"/>
    </location>
</feature>
<protein>
    <submittedName>
        <fullName evidence="2">Uncharacterized protein</fullName>
    </submittedName>
</protein>
<name>A0ABZ1CRB5_9TREE</name>
<feature type="region of interest" description="Disordered" evidence="1">
    <location>
        <begin position="216"/>
        <end position="690"/>
    </location>
</feature>
<feature type="region of interest" description="Disordered" evidence="1">
    <location>
        <begin position="996"/>
        <end position="1036"/>
    </location>
</feature>
<feature type="compositionally biased region" description="Polar residues" evidence="1">
    <location>
        <begin position="157"/>
        <end position="169"/>
    </location>
</feature>
<feature type="region of interest" description="Disordered" evidence="1">
    <location>
        <begin position="1065"/>
        <end position="1159"/>
    </location>
</feature>
<feature type="compositionally biased region" description="Low complexity" evidence="1">
    <location>
        <begin position="589"/>
        <end position="600"/>
    </location>
</feature>
<feature type="compositionally biased region" description="Polar residues" evidence="1">
    <location>
        <begin position="912"/>
        <end position="941"/>
    </location>
</feature>
<feature type="region of interest" description="Disordered" evidence="1">
    <location>
        <begin position="827"/>
        <end position="865"/>
    </location>
</feature>
<dbReference type="EMBL" id="CP141881">
    <property type="protein sequence ID" value="WRT64201.1"/>
    <property type="molecule type" value="Genomic_DNA"/>
</dbReference>
<feature type="region of interest" description="Disordered" evidence="1">
    <location>
        <begin position="886"/>
        <end position="980"/>
    </location>
</feature>
<feature type="compositionally biased region" description="Polar residues" evidence="1">
    <location>
        <begin position="180"/>
        <end position="198"/>
    </location>
</feature>
<feature type="compositionally biased region" description="Low complexity" evidence="1">
    <location>
        <begin position="1024"/>
        <end position="1036"/>
    </location>
</feature>
<feature type="compositionally biased region" description="Polar residues" evidence="1">
    <location>
        <begin position="950"/>
        <end position="974"/>
    </location>
</feature>
<dbReference type="RefSeq" id="XP_062788941.1">
    <property type="nucleotide sequence ID" value="XM_062932890.1"/>
</dbReference>
<dbReference type="GeneID" id="87953261"/>
<feature type="compositionally biased region" description="Low complexity" evidence="1">
    <location>
        <begin position="393"/>
        <end position="413"/>
    </location>
</feature>
<feature type="compositionally biased region" description="Polar residues" evidence="1">
    <location>
        <begin position="543"/>
        <end position="562"/>
    </location>
</feature>
<evidence type="ECO:0000313" key="2">
    <source>
        <dbReference type="EMBL" id="WRT64201.1"/>
    </source>
</evidence>
<reference evidence="2 3" key="1">
    <citation type="submission" date="2024-01" db="EMBL/GenBank/DDBJ databases">
        <title>Comparative genomics of Cryptococcus and Kwoniella reveals pathogenesis evolution and contrasting modes of karyotype evolution via chromosome fusion or intercentromeric recombination.</title>
        <authorList>
            <person name="Coelho M.A."/>
            <person name="David-Palma M."/>
            <person name="Shea T."/>
            <person name="Bowers K."/>
            <person name="McGinley-Smith S."/>
            <person name="Mohammad A.W."/>
            <person name="Gnirke A."/>
            <person name="Yurkov A.M."/>
            <person name="Nowrousian M."/>
            <person name="Sun S."/>
            <person name="Cuomo C.A."/>
            <person name="Heitman J."/>
        </authorList>
    </citation>
    <scope>NUCLEOTIDE SEQUENCE [LARGE SCALE GENOMIC DNA]</scope>
    <source>
        <strain evidence="2">CBS 11374</strain>
    </source>
</reference>
<feature type="compositionally biased region" description="Polar residues" evidence="1">
    <location>
        <begin position="128"/>
        <end position="147"/>
    </location>
</feature>
<evidence type="ECO:0000313" key="3">
    <source>
        <dbReference type="Proteomes" id="UP001329825"/>
    </source>
</evidence>
<feature type="compositionally biased region" description="Low complexity" evidence="1">
    <location>
        <begin position="1269"/>
        <end position="1288"/>
    </location>
</feature>
<feature type="compositionally biased region" description="Acidic residues" evidence="1">
    <location>
        <begin position="63"/>
        <end position="72"/>
    </location>
</feature>
<sequence length="1339" mass="143282">MLQDMSNSPSTSRRRLKAQQENWDDDFEFALPTKKANTSSQPSKGKWKDENDPNVQSKRAESPVEDWDDNWDESPPPPPRASQPPQQPQAKHQRKKSAIPPPISIPNHSHTQPPRLSPSHAAGLSISPLPSSYSTHQPLLPSRSHSSLALADAPQQLPRSRSGSTSASAIRNKLVKRHPSTSFVPISNPSSTNLASSGVLQNGSEADLSFISLVNRSSPNLPHTSQLPRSTSGEQMPPPPLPSGGILGRARSRSRSKAKTDNKQDVRVSGIPFSPSRDDMKEKEKERRPGFWKRFSGVPSAEKNESTPQHRRRRSSSVGTKILPSDSPCPPVPPLPMNLRSPSGASITSTSSAKSGPASAFSALLRRSSSSLSRRSDKSRDRERDKDTPPSSYPYSSKHGQSSSSVNSVIQRSVAIPSNRRGDITPDLPSSSSFSRGFHLPSPSPGSPYHAPMSRIPSSDPGHGDLPPLPHSSSFPGPQRNSGSDTEIEGESQTPKRRKKIRPVSALPAPRSTCDYKGNQWKGFKGDAPNSQSALIPGLPIGRQTSIEFSKSSNSPSGFTPNTSSTLRRLGSLSKKHGRRLSGGWKFGTNSSTDSNQSTSARALEPVLGSPSKPQRSNQEEEGSLSPDSPTPESHSEDDLRKAIRAGSVSAPNSMFRPPAASSSISDSHDQASSEVVQAAKDKKEKHRRRQSWNDFIIPREVMMKQKELKQGIGAVKMFAGGVAALKTLLSIHADIQDRILSLGSSVGAAQFASLDSEFEQWLEMAIVLIEVGSTGSDPSTQASLSSPPRSRRVTLASNEAKAASAAMSKALSAPDRAIASVSPIPSSSWRKASLPDPEETDHAFVGPGPPKADYPEQWRASTGRQDLSKRQLEVLRTMLRTPMTSMVTPERPGIGRTSSTLSASSSAVSYTHIQGSPSPSKSNGIIRTISRRQTSGSITFPSPGDSAHINPSTSFPSPLTASRATQQPSTQNAMKDRRASKAGLAGLKEFLRSLKKDRSVSGGQRQGQGLTPIRIKSRFGKNSTSPPASPTSPLSADFIRGEVFFPTQRSSFSALGAGVISNDLVKSPTKPPQSAPIVSARSGSATSNSPRLGPEQKRPSIRNIFRTSSGNWSELVKSDSATSSPGSGLIKQSSSSRMKSISPKPSSSPIGKISVSDPIPSRIPLSASSKTLSANDLNPSFSFGKEGGDMTLRPSSRKRVSGLGLGLGWPEAAYGGDTSIKTSGGSGVGEMGTLFESPNPLDQTYKAISNGSNSNYTASSPDTRIASDRNTTTSSTTSSRMPSSDTSIGFSEDDQSDLTIALTPENLPTLLEYLKQCERMLSDWRIRVEDLMKDMGLE</sequence>
<proteinExistence type="predicted"/>
<feature type="compositionally biased region" description="Pro residues" evidence="1">
    <location>
        <begin position="327"/>
        <end position="336"/>
    </location>
</feature>
<organism evidence="2 3">
    <name type="scientific">Kwoniella shivajii</name>
    <dbReference type="NCBI Taxonomy" id="564305"/>
    <lineage>
        <taxon>Eukaryota</taxon>
        <taxon>Fungi</taxon>
        <taxon>Dikarya</taxon>
        <taxon>Basidiomycota</taxon>
        <taxon>Agaricomycotina</taxon>
        <taxon>Tremellomycetes</taxon>
        <taxon>Tremellales</taxon>
        <taxon>Cryptococcaceae</taxon>
        <taxon>Kwoniella</taxon>
    </lineage>
</organism>
<feature type="compositionally biased region" description="Basic and acidic residues" evidence="1">
    <location>
        <begin position="374"/>
        <end position="388"/>
    </location>
</feature>
<keyword evidence="3" id="KW-1185">Reference proteome</keyword>
<feature type="compositionally biased region" description="Polar residues" evidence="1">
    <location>
        <begin position="471"/>
        <end position="485"/>
    </location>
</feature>
<feature type="region of interest" description="Disordered" evidence="1">
    <location>
        <begin position="1"/>
        <end position="198"/>
    </location>
</feature>
<feature type="compositionally biased region" description="Low complexity" evidence="1">
    <location>
        <begin position="563"/>
        <end position="573"/>
    </location>
</feature>
<feature type="compositionally biased region" description="Pro residues" evidence="1">
    <location>
        <begin position="74"/>
        <end position="87"/>
    </location>
</feature>
<feature type="compositionally biased region" description="Polar residues" evidence="1">
    <location>
        <begin position="1082"/>
        <end position="1091"/>
    </location>
</feature>
<evidence type="ECO:0000256" key="1">
    <source>
        <dbReference type="SAM" id="MobiDB-lite"/>
    </source>
</evidence>
<gene>
    <name evidence="2" type="ORF">IL334_001130</name>
</gene>
<feature type="compositionally biased region" description="Low complexity" evidence="1">
    <location>
        <begin position="898"/>
        <end position="910"/>
    </location>
</feature>
<feature type="compositionally biased region" description="Polar residues" evidence="1">
    <location>
        <begin position="1"/>
        <end position="11"/>
    </location>
</feature>
<feature type="region of interest" description="Disordered" evidence="1">
    <location>
        <begin position="1251"/>
        <end position="1293"/>
    </location>
</feature>
<feature type="compositionally biased region" description="Low complexity" evidence="1">
    <location>
        <begin position="1131"/>
        <end position="1157"/>
    </location>
</feature>
<dbReference type="Proteomes" id="UP001329825">
    <property type="component" value="Chromosome 1"/>
</dbReference>
<accession>A0ABZ1CRB5</accession>
<feature type="compositionally biased region" description="Polar residues" evidence="1">
    <location>
        <begin position="1251"/>
        <end position="1263"/>
    </location>
</feature>
<feature type="compositionally biased region" description="Low complexity" evidence="1">
    <location>
        <begin position="337"/>
        <end position="373"/>
    </location>
</feature>